<dbReference type="Proteomes" id="UP000319700">
    <property type="component" value="Unassembled WGS sequence"/>
</dbReference>
<dbReference type="EMBL" id="RCZH01000004">
    <property type="protein sequence ID" value="TPG42025.1"/>
    <property type="molecule type" value="Genomic_DNA"/>
</dbReference>
<evidence type="ECO:0000313" key="2">
    <source>
        <dbReference type="Proteomes" id="UP000319700"/>
    </source>
</evidence>
<dbReference type="AlphaFoldDB" id="A0A502EVR6"/>
<evidence type="ECO:0000313" key="1">
    <source>
        <dbReference type="EMBL" id="TPG42025.1"/>
    </source>
</evidence>
<dbReference type="OrthoDB" id="1376329at2"/>
<proteinExistence type="predicted"/>
<dbReference type="RefSeq" id="WP_140505144.1">
    <property type="nucleotide sequence ID" value="NZ_RCZH01000004.1"/>
</dbReference>
<keyword evidence="2" id="KW-1185">Reference proteome</keyword>
<accession>A0A502EVR6</accession>
<reference evidence="1 2" key="1">
    <citation type="journal article" date="2019" name="Environ. Microbiol.">
        <title>Species interactions and distinct microbial communities in high Arctic permafrost affected cryosols are associated with the CH4 and CO2 gas fluxes.</title>
        <authorList>
            <person name="Altshuler I."/>
            <person name="Hamel J."/>
            <person name="Turney S."/>
            <person name="Magnuson E."/>
            <person name="Levesque R."/>
            <person name="Greer C."/>
            <person name="Whyte L.G."/>
        </authorList>
    </citation>
    <scope>NUCLEOTIDE SEQUENCE [LARGE SCALE GENOMIC DNA]</scope>
    <source>
        <strain evidence="1 2">42</strain>
    </source>
</reference>
<protein>
    <submittedName>
        <fullName evidence="1">Uncharacterized protein</fullName>
    </submittedName>
</protein>
<gene>
    <name evidence="1" type="ORF">EAH81_06790</name>
</gene>
<sequence length="105" mass="12242">MNIVYNLIKSTVDNYIRGYFRKDLFTIVPLTNSVKPHSVKYAVTYQNVNFSIEIEYINNQIEVSFISTELISSKTALFEINNFVQFVELIPQGNLLKQIQYVLNQ</sequence>
<comment type="caution">
    <text evidence="1">The sequence shown here is derived from an EMBL/GenBank/DDBJ whole genome shotgun (WGS) entry which is preliminary data.</text>
</comment>
<name>A0A502EVR6_9FLAO</name>
<organism evidence="1 2">
    <name type="scientific">Flavobacterium pectinovorum</name>
    <dbReference type="NCBI Taxonomy" id="29533"/>
    <lineage>
        <taxon>Bacteria</taxon>
        <taxon>Pseudomonadati</taxon>
        <taxon>Bacteroidota</taxon>
        <taxon>Flavobacteriia</taxon>
        <taxon>Flavobacteriales</taxon>
        <taxon>Flavobacteriaceae</taxon>
        <taxon>Flavobacterium</taxon>
    </lineage>
</organism>